<evidence type="ECO:0008006" key="3">
    <source>
        <dbReference type="Google" id="ProtNLM"/>
    </source>
</evidence>
<keyword evidence="2" id="KW-1185">Reference proteome</keyword>
<dbReference type="AlphaFoldDB" id="R3WVJ8"/>
<dbReference type="eggNOG" id="COG4733">
    <property type="taxonomic scope" value="Bacteria"/>
</dbReference>
<accession>R3WVJ8</accession>
<dbReference type="PATRIC" id="fig|1158612.3.peg.1607"/>
<evidence type="ECO:0000313" key="2">
    <source>
        <dbReference type="Proteomes" id="UP000013840"/>
    </source>
</evidence>
<dbReference type="EMBL" id="AJAU01000017">
    <property type="protein sequence ID" value="EOL45825.1"/>
    <property type="molecule type" value="Genomic_DNA"/>
</dbReference>
<sequence length="909" mass="101274">MIIILNVTKSFNDSFRSDLREIFVKVWIKDELYTRKEIKTLDYDGGSIVGDSFAIGSTFSNSVKIVFPLILEGINELDEVKIEVGIKTKNESSIPNLEEPAFVNQARVGKAQLMSYIDAIYEFVPLGTFYVKSVDPDRNENKTTLEAMDGFIFMGGLYESKLNYPAKIRDVALEIANLSGLSVNESDFSRLSDSLIDKMEGYTCRQAIGLIAQFEAGYVNFDRSGLLTVRTLFDPNYKVNTSEYYSKGLKKNELLYRLGGISCKIGNEENSVLTAGSPTGSQISLENKVMTQSLLNIIYEKLENLSFYPGTLSWRGNPAIEVGDWVTLADTKGTLFKMPILTYKMSFSGGLKATISANAKSSPQTVTQYRGQLQQTIEWMKDRISAAGKNNIHSGLDAPLYPKEHDIWFRPKGPDIELCTWEKVGNTIFDWVVQASTVPNEDLLEAIANAAQKGSDAQKAADKAKELAESAVEGYIHVTDKTIFDHAVIKEAYIVDGSITSAKIGELAVNTANIANAAITNAKIGEISANKITSGKIDAANVNIINLNADSISSGTISSIKIKGGTIEGTKIIGTEIIGSRITSSSKDFQMIMDVGSFKWFNNNNKSDAFEIKVEPSLNNIGQANMKLFNIGEFAMSNGLTDRKYLVISRVSDTLNLDVKYLSVKNSFNFNANDTMEFYLSSSSTKVSMVKNDVKHLFDFNYYGLSYDFTKADSLSEVNFNEGGLYLKYKTNKLSEYIFSVGTTWGISYSSKGKNLFNLYEDSATIASTNFYLTGKSVTVNGNFHVRGSKNAIHLTRDGVRATPAYELAESYLGDIGRNVTDEHCQKWVPIDILFSDTVNLDIPYEVFLQSYEKSVVWVSDFKSDAFLVCSDEPYTRFGWEIKAKRIGYENERLKMQDYDNEKIEKIWR</sequence>
<dbReference type="Proteomes" id="UP000013840">
    <property type="component" value="Unassembled WGS sequence"/>
</dbReference>
<evidence type="ECO:0000313" key="1">
    <source>
        <dbReference type="EMBL" id="EOL45825.1"/>
    </source>
</evidence>
<comment type="caution">
    <text evidence="1">The sequence shown here is derived from an EMBL/GenBank/DDBJ whole genome shotgun (WGS) entry which is preliminary data.</text>
</comment>
<gene>
    <name evidence="1" type="ORF">UC7_01622</name>
</gene>
<dbReference type="RefSeq" id="WP_010771749.1">
    <property type="nucleotide sequence ID" value="NZ_KB946333.1"/>
</dbReference>
<name>R3WVJ8_9ENTE</name>
<proteinExistence type="predicted"/>
<protein>
    <recommendedName>
        <fullName evidence="3">Gp58-like domain-containing protein</fullName>
    </recommendedName>
</protein>
<dbReference type="STRING" id="317735.RU98_GL002158"/>
<organism evidence="1 2">
    <name type="scientific">Enterococcus caccae ATCC BAA-1240</name>
    <dbReference type="NCBI Taxonomy" id="1158612"/>
    <lineage>
        <taxon>Bacteria</taxon>
        <taxon>Bacillati</taxon>
        <taxon>Bacillota</taxon>
        <taxon>Bacilli</taxon>
        <taxon>Lactobacillales</taxon>
        <taxon>Enterococcaceae</taxon>
        <taxon>Enterococcus</taxon>
    </lineage>
</organism>
<reference evidence="1 2" key="1">
    <citation type="submission" date="2013-02" db="EMBL/GenBank/DDBJ databases">
        <title>The Genome Sequence of Enterococcus caccae BAA-1240.</title>
        <authorList>
            <consortium name="The Broad Institute Genome Sequencing Platform"/>
            <consortium name="The Broad Institute Genome Sequencing Center for Infectious Disease"/>
            <person name="Earl A.M."/>
            <person name="Gilmore M.S."/>
            <person name="Lebreton F."/>
            <person name="Walker B."/>
            <person name="Young S.K."/>
            <person name="Zeng Q."/>
            <person name="Gargeya S."/>
            <person name="Fitzgerald M."/>
            <person name="Haas B."/>
            <person name="Abouelleil A."/>
            <person name="Alvarado L."/>
            <person name="Arachchi H.M."/>
            <person name="Berlin A.M."/>
            <person name="Chapman S.B."/>
            <person name="Dewar J."/>
            <person name="Goldberg J."/>
            <person name="Griggs A."/>
            <person name="Gujja S."/>
            <person name="Hansen M."/>
            <person name="Howarth C."/>
            <person name="Imamovic A."/>
            <person name="Larimer J."/>
            <person name="McCowan C."/>
            <person name="Murphy C."/>
            <person name="Neiman D."/>
            <person name="Pearson M."/>
            <person name="Priest M."/>
            <person name="Roberts A."/>
            <person name="Saif S."/>
            <person name="Shea T."/>
            <person name="Sisk P."/>
            <person name="Sykes S."/>
            <person name="Wortman J."/>
            <person name="Nusbaum C."/>
            <person name="Birren B."/>
        </authorList>
    </citation>
    <scope>NUCLEOTIDE SEQUENCE [LARGE SCALE GENOMIC DNA]</scope>
    <source>
        <strain evidence="1 2">ATCC BAA-1240</strain>
    </source>
</reference>